<dbReference type="UniPathway" id="UPA00126">
    <property type="reaction ID" value="UER00423"/>
</dbReference>
<dbReference type="GO" id="GO:0008270">
    <property type="term" value="F:zinc ion binding"/>
    <property type="evidence" value="ECO:0007669"/>
    <property type="project" value="InterPro"/>
</dbReference>
<dbReference type="InterPro" id="IPR014710">
    <property type="entry name" value="RmlC-like_jellyroll"/>
</dbReference>
<keyword evidence="2" id="KW-0413">Isomerase</keyword>
<dbReference type="GO" id="GO:0004476">
    <property type="term" value="F:mannose-6-phosphate isomerase activity"/>
    <property type="evidence" value="ECO:0007669"/>
    <property type="project" value="UniProtKB-EC"/>
</dbReference>
<dbReference type="SUPFAM" id="SSF51182">
    <property type="entry name" value="RmlC-like cupins"/>
    <property type="match status" value="1"/>
</dbReference>
<dbReference type="GO" id="GO:0005829">
    <property type="term" value="C:cytosol"/>
    <property type="evidence" value="ECO:0007669"/>
    <property type="project" value="TreeGrafter"/>
</dbReference>
<dbReference type="Gene3D" id="2.60.120.10">
    <property type="entry name" value="Jelly Rolls"/>
    <property type="match status" value="1"/>
</dbReference>
<dbReference type="EMBL" id="KK105938">
    <property type="protein sequence ID" value="KIY92119.1"/>
    <property type="molecule type" value="Genomic_DNA"/>
</dbReference>
<dbReference type="RefSeq" id="XP_013891139.1">
    <property type="nucleotide sequence ID" value="XM_014035685.1"/>
</dbReference>
<proteinExistence type="predicted"/>
<evidence type="ECO:0000313" key="3">
    <source>
        <dbReference type="Proteomes" id="UP000054498"/>
    </source>
</evidence>
<evidence type="ECO:0000259" key="1">
    <source>
        <dbReference type="Pfam" id="PF20511"/>
    </source>
</evidence>
<reference evidence="2 3" key="1">
    <citation type="journal article" date="2013" name="BMC Genomics">
        <title>Reconstruction of the lipid metabolism for the microalga Monoraphidium neglectum from its genome sequence reveals characteristics suitable for biofuel production.</title>
        <authorList>
            <person name="Bogen C."/>
            <person name="Al-Dilaimi A."/>
            <person name="Albersmeier A."/>
            <person name="Wichmann J."/>
            <person name="Grundmann M."/>
            <person name="Rupp O."/>
            <person name="Lauersen K.J."/>
            <person name="Blifernez-Klassen O."/>
            <person name="Kalinowski J."/>
            <person name="Goesmann A."/>
            <person name="Mussgnug J.H."/>
            <person name="Kruse O."/>
        </authorList>
    </citation>
    <scope>NUCLEOTIDE SEQUENCE [LARGE SCALE GENOMIC DNA]</scope>
    <source>
        <strain evidence="2 3">SAG 48.87</strain>
    </source>
</reference>
<dbReference type="PANTHER" id="PTHR10309">
    <property type="entry name" value="MANNOSE-6-PHOSPHATE ISOMERASE"/>
    <property type="match status" value="1"/>
</dbReference>
<evidence type="ECO:0000313" key="2">
    <source>
        <dbReference type="EMBL" id="KIY92119.1"/>
    </source>
</evidence>
<dbReference type="Pfam" id="PF20511">
    <property type="entry name" value="PMI_typeI_cat"/>
    <property type="match status" value="1"/>
</dbReference>
<dbReference type="InterPro" id="IPR046457">
    <property type="entry name" value="PMI_typeI_cat"/>
</dbReference>
<gene>
    <name evidence="2" type="ORF">MNEG_15844</name>
</gene>
<dbReference type="InterPro" id="IPR016305">
    <property type="entry name" value="Mannose-6-P_Isomerase"/>
</dbReference>
<dbReference type="PRINTS" id="PR00714">
    <property type="entry name" value="MAN6PISMRASE"/>
</dbReference>
<sequence length="97" mass="10548">MLALQCPAQNYAWGRPADKSEVAQLAKANGVAIDDTKPFAELWMGTHPSGPAVISGSDTTLRAWLEQHPEALGEAVAARFGGELPYLFKVRLMCFFL</sequence>
<feature type="domain" description="Phosphomannose isomerase type I catalytic" evidence="1">
    <location>
        <begin position="1"/>
        <end position="90"/>
    </location>
</feature>
<protein>
    <submittedName>
        <fullName evidence="2">Mannose-6-phosphate isomerase</fullName>
        <ecNumber evidence="2">5.3.1.8</ecNumber>
    </submittedName>
</protein>
<accession>A0A0D2LJG7</accession>
<dbReference type="PANTHER" id="PTHR10309:SF0">
    <property type="entry name" value="MANNOSE-6-PHOSPHATE ISOMERASE"/>
    <property type="match status" value="1"/>
</dbReference>
<dbReference type="EC" id="5.3.1.8" evidence="2"/>
<organism evidence="2 3">
    <name type="scientific">Monoraphidium neglectum</name>
    <dbReference type="NCBI Taxonomy" id="145388"/>
    <lineage>
        <taxon>Eukaryota</taxon>
        <taxon>Viridiplantae</taxon>
        <taxon>Chlorophyta</taxon>
        <taxon>core chlorophytes</taxon>
        <taxon>Chlorophyceae</taxon>
        <taxon>CS clade</taxon>
        <taxon>Sphaeropleales</taxon>
        <taxon>Selenastraceae</taxon>
        <taxon>Monoraphidium</taxon>
    </lineage>
</organism>
<dbReference type="GeneID" id="25733545"/>
<dbReference type="InterPro" id="IPR011051">
    <property type="entry name" value="RmlC_Cupin_sf"/>
</dbReference>
<name>A0A0D2LJG7_9CHLO</name>
<dbReference type="KEGG" id="mng:MNEG_15844"/>
<dbReference type="Proteomes" id="UP000054498">
    <property type="component" value="Unassembled WGS sequence"/>
</dbReference>
<dbReference type="STRING" id="145388.A0A0D2LJG7"/>
<dbReference type="OrthoDB" id="6605218at2759"/>
<dbReference type="AlphaFoldDB" id="A0A0D2LJG7"/>
<dbReference type="GO" id="GO:0009298">
    <property type="term" value="P:GDP-mannose biosynthetic process"/>
    <property type="evidence" value="ECO:0007669"/>
    <property type="project" value="UniProtKB-UniPathway"/>
</dbReference>
<keyword evidence="3" id="KW-1185">Reference proteome</keyword>